<evidence type="ECO:0000313" key="4">
    <source>
        <dbReference type="EMBL" id="KMV33516.1"/>
    </source>
</evidence>
<dbReference type="InterPro" id="IPR023214">
    <property type="entry name" value="HAD_sf"/>
</dbReference>
<dbReference type="EMBL" id="LFEJ01000022">
    <property type="protein sequence ID" value="KMV33516.1"/>
    <property type="molecule type" value="Genomic_DNA"/>
</dbReference>
<dbReference type="PATRIC" id="fig|1656095.3.peg.3046"/>
<dbReference type="CDD" id="cd07518">
    <property type="entry name" value="HAD_YbiV-Like"/>
    <property type="match status" value="1"/>
</dbReference>
<accession>A0A0J8VK17</accession>
<dbReference type="GO" id="GO:0005829">
    <property type="term" value="C:cytosol"/>
    <property type="evidence" value="ECO:0007669"/>
    <property type="project" value="TreeGrafter"/>
</dbReference>
<dbReference type="SUPFAM" id="SSF56784">
    <property type="entry name" value="HAD-like"/>
    <property type="match status" value="1"/>
</dbReference>
<dbReference type="PANTHER" id="PTHR10000:SF53">
    <property type="entry name" value="5-AMINO-6-(5-PHOSPHO-D-RIBITYLAMINO)URACIL PHOSPHATASE YBJI-RELATED"/>
    <property type="match status" value="1"/>
</dbReference>
<dbReference type="InterPro" id="IPR000150">
    <property type="entry name" value="Cof"/>
</dbReference>
<dbReference type="InterPro" id="IPR006379">
    <property type="entry name" value="HAD-SF_hydro_IIB"/>
</dbReference>
<dbReference type="InterPro" id="IPR036412">
    <property type="entry name" value="HAD-like_sf"/>
</dbReference>
<protein>
    <submittedName>
        <fullName evidence="4">Sugar phosphatase</fullName>
    </submittedName>
</protein>
<evidence type="ECO:0000313" key="5">
    <source>
        <dbReference type="Proteomes" id="UP000037315"/>
    </source>
</evidence>
<keyword evidence="3" id="KW-0460">Magnesium</keyword>
<dbReference type="PANTHER" id="PTHR10000">
    <property type="entry name" value="PHOSPHOSERINE PHOSPHATASE"/>
    <property type="match status" value="1"/>
</dbReference>
<evidence type="ECO:0000256" key="1">
    <source>
        <dbReference type="ARBA" id="ARBA00022723"/>
    </source>
</evidence>
<dbReference type="NCBIfam" id="TIGR00099">
    <property type="entry name" value="Cof-subfamily"/>
    <property type="match status" value="1"/>
</dbReference>
<dbReference type="SFLD" id="SFLDG01140">
    <property type="entry name" value="C2.B:_Phosphomannomutase_and_P"/>
    <property type="match status" value="1"/>
</dbReference>
<dbReference type="RefSeq" id="WP_048888382.1">
    <property type="nucleotide sequence ID" value="NZ_LFEJ01000022.1"/>
</dbReference>
<organism evidence="4 5">
    <name type="scientific">Franconibacter pulveris</name>
    <dbReference type="NCBI Taxonomy" id="435910"/>
    <lineage>
        <taxon>Bacteria</taxon>
        <taxon>Pseudomonadati</taxon>
        <taxon>Pseudomonadota</taxon>
        <taxon>Gammaproteobacteria</taxon>
        <taxon>Enterobacterales</taxon>
        <taxon>Enterobacteriaceae</taxon>
        <taxon>Franconibacter</taxon>
    </lineage>
</organism>
<sequence>MGVKMIAVDMDGTFLSDAKTYHRERFLAQYARMKEQGIRFVVASGNQYYQLASFFPEIAEEIAFVAENGAWVVCEGEDLFNGKLTKGQYDQVIDHLLTLPKVETIACGKRSGYTLKHYDDAFKRMAATYYHRLEFVDSFYGLDDTFFKFALNLPDDDLLKTMDALTVAFEGIVTPVSSGHGSIDLIIPGLHKANGLQMLQKRWGIKDSDVVAFGDGGNDIEMLRHAGFGFAMENAPEKIKAIAPYRAPHNNEQGVLEIIDKVLNNEAPFQ</sequence>
<dbReference type="SFLD" id="SFLDG01144">
    <property type="entry name" value="C2.B.4:_PGP_Like"/>
    <property type="match status" value="1"/>
</dbReference>
<dbReference type="PROSITE" id="PS01229">
    <property type="entry name" value="COF_2"/>
    <property type="match status" value="1"/>
</dbReference>
<name>A0A0J8VK17_9ENTR</name>
<dbReference type="Proteomes" id="UP000037315">
    <property type="component" value="Unassembled WGS sequence"/>
</dbReference>
<dbReference type="AlphaFoldDB" id="A0A0J8VK17"/>
<comment type="caution">
    <text evidence="4">The sequence shown here is derived from an EMBL/GenBank/DDBJ whole genome shotgun (WGS) entry which is preliminary data.</text>
</comment>
<dbReference type="STRING" id="1121863.GCA_000621185_00270"/>
<dbReference type="Gene3D" id="3.40.50.1000">
    <property type="entry name" value="HAD superfamily/HAD-like"/>
    <property type="match status" value="1"/>
</dbReference>
<dbReference type="GO" id="GO:0000287">
    <property type="term" value="F:magnesium ion binding"/>
    <property type="evidence" value="ECO:0007669"/>
    <property type="project" value="UniProtKB-ARBA"/>
</dbReference>
<dbReference type="OrthoDB" id="3180855at2"/>
<gene>
    <name evidence="4" type="ORF">ACH50_16320</name>
</gene>
<evidence type="ECO:0000256" key="3">
    <source>
        <dbReference type="ARBA" id="ARBA00022842"/>
    </source>
</evidence>
<dbReference type="Pfam" id="PF08282">
    <property type="entry name" value="Hydrolase_3"/>
    <property type="match status" value="1"/>
</dbReference>
<keyword evidence="2" id="KW-0378">Hydrolase</keyword>
<keyword evidence="5" id="KW-1185">Reference proteome</keyword>
<dbReference type="Gene3D" id="3.30.1240.10">
    <property type="match status" value="1"/>
</dbReference>
<reference evidence="4 5" key="1">
    <citation type="submission" date="2015-06" db="EMBL/GenBank/DDBJ databases">
        <title>Genome sequencing of Cronobacter sp. strain DJ34 isolated from petroleum contaminated sludge of Duliajan Oil Fields, Assam, India.</title>
        <authorList>
            <person name="Pal S."/>
            <person name="Banerjee T.D."/>
            <person name="Roy A."/>
            <person name="Sar P."/>
            <person name="Kazy S.K."/>
        </authorList>
    </citation>
    <scope>NUCLEOTIDE SEQUENCE [LARGE SCALE GENOMIC DNA]</scope>
    <source>
        <strain evidence="4 5">DJ34</strain>
    </source>
</reference>
<keyword evidence="1" id="KW-0479">Metal-binding</keyword>
<evidence type="ECO:0000256" key="2">
    <source>
        <dbReference type="ARBA" id="ARBA00022801"/>
    </source>
</evidence>
<dbReference type="GO" id="GO:0016791">
    <property type="term" value="F:phosphatase activity"/>
    <property type="evidence" value="ECO:0007669"/>
    <property type="project" value="UniProtKB-ARBA"/>
</dbReference>
<dbReference type="NCBIfam" id="TIGR01484">
    <property type="entry name" value="HAD-SF-IIB"/>
    <property type="match status" value="1"/>
</dbReference>
<proteinExistence type="predicted"/>
<dbReference type="SFLD" id="SFLDS00003">
    <property type="entry name" value="Haloacid_Dehalogenase"/>
    <property type="match status" value="1"/>
</dbReference>